<comment type="caution">
    <text evidence="1">The sequence shown here is derived from an EMBL/GenBank/DDBJ whole genome shotgun (WGS) entry which is preliminary data.</text>
</comment>
<dbReference type="Proteomes" id="UP001066276">
    <property type="component" value="Chromosome 5"/>
</dbReference>
<organism evidence="1 2">
    <name type="scientific">Pleurodeles waltl</name>
    <name type="common">Iberian ribbed newt</name>
    <dbReference type="NCBI Taxonomy" id="8319"/>
    <lineage>
        <taxon>Eukaryota</taxon>
        <taxon>Metazoa</taxon>
        <taxon>Chordata</taxon>
        <taxon>Craniata</taxon>
        <taxon>Vertebrata</taxon>
        <taxon>Euteleostomi</taxon>
        <taxon>Amphibia</taxon>
        <taxon>Batrachia</taxon>
        <taxon>Caudata</taxon>
        <taxon>Salamandroidea</taxon>
        <taxon>Salamandridae</taxon>
        <taxon>Pleurodelinae</taxon>
        <taxon>Pleurodeles</taxon>
    </lineage>
</organism>
<keyword evidence="2" id="KW-1185">Reference proteome</keyword>
<dbReference type="EMBL" id="JANPWB010000009">
    <property type="protein sequence ID" value="KAJ1158713.1"/>
    <property type="molecule type" value="Genomic_DNA"/>
</dbReference>
<sequence length="136" mass="14408">MPGSCPSAEMRSCGLRPLLECHGAVLVLKRRAVEELSPRPRLGCQGASAQPLRERRGATGLADHQCTHDLLNCPFGEPGLKKALEGASVLHRPKLNRKRLPGVAGKRGPARGFRFLLGTTAHSASRSAGAEPDTGV</sequence>
<name>A0AAV7S602_PLEWA</name>
<gene>
    <name evidence="1" type="ORF">NDU88_011401</name>
</gene>
<dbReference type="AlphaFoldDB" id="A0AAV7S602"/>
<proteinExistence type="predicted"/>
<accession>A0AAV7S602</accession>
<evidence type="ECO:0000313" key="1">
    <source>
        <dbReference type="EMBL" id="KAJ1158713.1"/>
    </source>
</evidence>
<protein>
    <submittedName>
        <fullName evidence="1">Uncharacterized protein</fullName>
    </submittedName>
</protein>
<reference evidence="1" key="1">
    <citation type="journal article" date="2022" name="bioRxiv">
        <title>Sequencing and chromosome-scale assembly of the giantPleurodeles waltlgenome.</title>
        <authorList>
            <person name="Brown T."/>
            <person name="Elewa A."/>
            <person name="Iarovenko S."/>
            <person name="Subramanian E."/>
            <person name="Araus A.J."/>
            <person name="Petzold A."/>
            <person name="Susuki M."/>
            <person name="Suzuki K.-i.T."/>
            <person name="Hayashi T."/>
            <person name="Toyoda A."/>
            <person name="Oliveira C."/>
            <person name="Osipova E."/>
            <person name="Leigh N.D."/>
            <person name="Simon A."/>
            <person name="Yun M.H."/>
        </authorList>
    </citation>
    <scope>NUCLEOTIDE SEQUENCE</scope>
    <source>
        <strain evidence="1">20211129_DDA</strain>
        <tissue evidence="1">Liver</tissue>
    </source>
</reference>
<evidence type="ECO:0000313" key="2">
    <source>
        <dbReference type="Proteomes" id="UP001066276"/>
    </source>
</evidence>